<accession>A0ABU7T5D4</accession>
<organism evidence="9 10">
    <name type="scientific">Methylobacterium radiotolerans</name>
    <dbReference type="NCBI Taxonomy" id="31998"/>
    <lineage>
        <taxon>Bacteria</taxon>
        <taxon>Pseudomonadati</taxon>
        <taxon>Pseudomonadota</taxon>
        <taxon>Alphaproteobacteria</taxon>
        <taxon>Hyphomicrobiales</taxon>
        <taxon>Methylobacteriaceae</taxon>
        <taxon>Methylobacterium</taxon>
    </lineage>
</organism>
<evidence type="ECO:0000256" key="6">
    <source>
        <dbReference type="ARBA" id="ARBA00022691"/>
    </source>
</evidence>
<dbReference type="EMBL" id="MLBY01000002">
    <property type="protein sequence ID" value="MEE7455766.1"/>
    <property type="molecule type" value="Genomic_DNA"/>
</dbReference>
<evidence type="ECO:0000256" key="5">
    <source>
        <dbReference type="ARBA" id="ARBA00022679"/>
    </source>
</evidence>
<evidence type="ECO:0000256" key="4">
    <source>
        <dbReference type="ARBA" id="ARBA00022603"/>
    </source>
</evidence>
<dbReference type="PROSITE" id="PS00840">
    <property type="entry name" value="SUMT_2"/>
    <property type="match status" value="1"/>
</dbReference>
<dbReference type="PANTHER" id="PTHR45790">
    <property type="entry name" value="SIROHEME SYNTHASE-RELATED"/>
    <property type="match status" value="1"/>
</dbReference>
<dbReference type="PANTHER" id="PTHR45790:SF4">
    <property type="entry name" value="COBALT-PRECORRIN-4 C(11)-METHYLTRANSFERASE"/>
    <property type="match status" value="1"/>
</dbReference>
<dbReference type="InterPro" id="IPR050161">
    <property type="entry name" value="Siro_Cobalamin_biosynth"/>
</dbReference>
<proteinExistence type="inferred from homology"/>
<keyword evidence="5 7" id="KW-0808">Transferase</keyword>
<evidence type="ECO:0000313" key="10">
    <source>
        <dbReference type="Proteomes" id="UP001349262"/>
    </source>
</evidence>
<gene>
    <name evidence="9" type="primary">cobM</name>
    <name evidence="9" type="ORF">MRSR164_02750</name>
</gene>
<keyword evidence="4 7" id="KW-0489">Methyltransferase</keyword>
<dbReference type="CDD" id="cd11641">
    <property type="entry name" value="Precorrin-4_C11-MT"/>
    <property type="match status" value="1"/>
</dbReference>
<keyword evidence="3" id="KW-0169">Cobalamin biosynthesis</keyword>
<sequence length="266" mass="28259">MTVHFIGAGPGAADLITVRGRDRIAACPVCLYAGSLVAPEILSWCPEGARIVDTAPLDLDAIMAEIVEAHAAGRDVARLHSGDLSIWSALAEQTRRLDALGIPYTVTPGVPSFAAAAALLRRELTVPGLTQSVVLTRTSGRASPMPERERLSAFASTGATLALHLSIHVVEEACTELVPFYGADCPAAVVFRATWPDERVLAGTLADLPERVRAERIERTALILVGPALDPADFRESALYAPDYDRRFRPRGAVGAACDMPGEAAR</sequence>
<dbReference type="Gene3D" id="3.40.1010.10">
    <property type="entry name" value="Cobalt-precorrin-4 Transmethylase, Domain 1"/>
    <property type="match status" value="1"/>
</dbReference>
<reference evidence="9 10" key="1">
    <citation type="journal article" date="2012" name="Genet. Mol. Biol.">
        <title>Analysis of 16S rRNA and mxaF genes revealing insights into Methylobacterium niche-specific plant association.</title>
        <authorList>
            <person name="Dourado M.N."/>
            <person name="Andreote F.D."/>
            <person name="Dini-Andreote F."/>
            <person name="Conti R."/>
            <person name="Araujo J.M."/>
            <person name="Araujo W.L."/>
        </authorList>
    </citation>
    <scope>NUCLEOTIDE SEQUENCE [LARGE SCALE GENOMIC DNA]</scope>
    <source>
        <strain evidence="9 10">SR1.6/4</strain>
    </source>
</reference>
<evidence type="ECO:0000313" key="9">
    <source>
        <dbReference type="EMBL" id="MEE7455766.1"/>
    </source>
</evidence>
<evidence type="ECO:0000256" key="3">
    <source>
        <dbReference type="ARBA" id="ARBA00022573"/>
    </source>
</evidence>
<dbReference type="Gene3D" id="3.30.950.10">
    <property type="entry name" value="Methyltransferase, Cobalt-precorrin-4 Transmethylase, Domain 2"/>
    <property type="match status" value="1"/>
</dbReference>
<keyword evidence="6" id="KW-0949">S-adenosyl-L-methionine</keyword>
<comment type="caution">
    <text evidence="9">The sequence shown here is derived from an EMBL/GenBank/DDBJ whole genome shotgun (WGS) entry which is preliminary data.</text>
</comment>
<dbReference type="NCBIfam" id="TIGR01465">
    <property type="entry name" value="cobM_cbiF"/>
    <property type="match status" value="1"/>
</dbReference>
<dbReference type="PROSITE" id="PS00839">
    <property type="entry name" value="SUMT_1"/>
    <property type="match status" value="1"/>
</dbReference>
<name>A0ABU7T5D4_9HYPH</name>
<evidence type="ECO:0000256" key="2">
    <source>
        <dbReference type="ARBA" id="ARBA00005879"/>
    </source>
</evidence>
<dbReference type="InterPro" id="IPR035996">
    <property type="entry name" value="4pyrrol_Methylase_sf"/>
</dbReference>
<evidence type="ECO:0000256" key="1">
    <source>
        <dbReference type="ARBA" id="ARBA00004953"/>
    </source>
</evidence>
<comment type="pathway">
    <text evidence="1">Cofactor biosynthesis; adenosylcobalamin biosynthesis.</text>
</comment>
<dbReference type="Proteomes" id="UP001349262">
    <property type="component" value="Unassembled WGS sequence"/>
</dbReference>
<evidence type="ECO:0000256" key="7">
    <source>
        <dbReference type="RuleBase" id="RU003960"/>
    </source>
</evidence>
<evidence type="ECO:0000259" key="8">
    <source>
        <dbReference type="Pfam" id="PF00590"/>
    </source>
</evidence>
<dbReference type="InterPro" id="IPR014777">
    <property type="entry name" value="4pyrrole_Mease_sub1"/>
</dbReference>
<dbReference type="Pfam" id="PF00590">
    <property type="entry name" value="TP_methylase"/>
    <property type="match status" value="1"/>
</dbReference>
<dbReference type="InterPro" id="IPR003043">
    <property type="entry name" value="Uropor_MeTrfase_CS"/>
</dbReference>
<dbReference type="InterPro" id="IPR014776">
    <property type="entry name" value="4pyrrole_Mease_sub2"/>
</dbReference>
<dbReference type="SUPFAM" id="SSF53790">
    <property type="entry name" value="Tetrapyrrole methylase"/>
    <property type="match status" value="1"/>
</dbReference>
<dbReference type="InterPro" id="IPR000878">
    <property type="entry name" value="4pyrrol_Mease"/>
</dbReference>
<keyword evidence="10" id="KW-1185">Reference proteome</keyword>
<protein>
    <submittedName>
        <fullName evidence="9">Precorrin-4 C(11)-methyltransferase</fullName>
    </submittedName>
</protein>
<comment type="similarity">
    <text evidence="2 7">Belongs to the precorrin methyltransferase family.</text>
</comment>
<dbReference type="InterPro" id="IPR006362">
    <property type="entry name" value="Cbl_synth_CobM/CibF"/>
</dbReference>
<feature type="domain" description="Tetrapyrrole methylase" evidence="8">
    <location>
        <begin position="2"/>
        <end position="208"/>
    </location>
</feature>